<name>A0ABT4W474_9RHOB</name>
<dbReference type="GO" id="GO:0032259">
    <property type="term" value="P:methylation"/>
    <property type="evidence" value="ECO:0007669"/>
    <property type="project" value="UniProtKB-KW"/>
</dbReference>
<evidence type="ECO:0000313" key="3">
    <source>
        <dbReference type="Proteomes" id="UP001528040"/>
    </source>
</evidence>
<organism evidence="2 3">
    <name type="scientific">Aliiroseovarius salicola</name>
    <dbReference type="NCBI Taxonomy" id="3009082"/>
    <lineage>
        <taxon>Bacteria</taxon>
        <taxon>Pseudomonadati</taxon>
        <taxon>Pseudomonadota</taxon>
        <taxon>Alphaproteobacteria</taxon>
        <taxon>Rhodobacterales</taxon>
        <taxon>Paracoccaceae</taxon>
        <taxon>Aliiroseovarius</taxon>
    </lineage>
</organism>
<dbReference type="CDD" id="cd02440">
    <property type="entry name" value="AdoMet_MTases"/>
    <property type="match status" value="1"/>
</dbReference>
<dbReference type="Pfam" id="PF08241">
    <property type="entry name" value="Methyltransf_11"/>
    <property type="match status" value="1"/>
</dbReference>
<dbReference type="Gene3D" id="3.40.50.150">
    <property type="entry name" value="Vaccinia Virus protein VP39"/>
    <property type="match status" value="1"/>
</dbReference>
<dbReference type="Proteomes" id="UP001528040">
    <property type="component" value="Unassembled WGS sequence"/>
</dbReference>
<dbReference type="GO" id="GO:0008168">
    <property type="term" value="F:methyltransferase activity"/>
    <property type="evidence" value="ECO:0007669"/>
    <property type="project" value="UniProtKB-KW"/>
</dbReference>
<keyword evidence="2" id="KW-0808">Transferase</keyword>
<accession>A0ABT4W474</accession>
<dbReference type="SUPFAM" id="SSF53335">
    <property type="entry name" value="S-adenosyl-L-methionine-dependent methyltransferases"/>
    <property type="match status" value="1"/>
</dbReference>
<dbReference type="InterPro" id="IPR013216">
    <property type="entry name" value="Methyltransf_11"/>
</dbReference>
<feature type="domain" description="Methyltransferase type 11" evidence="1">
    <location>
        <begin position="55"/>
        <end position="143"/>
    </location>
</feature>
<protein>
    <submittedName>
        <fullName evidence="2">Methyltransferase domain-containing protein</fullName>
    </submittedName>
</protein>
<evidence type="ECO:0000259" key="1">
    <source>
        <dbReference type="Pfam" id="PF08241"/>
    </source>
</evidence>
<sequence>MTAHPTPSADRVGRSFARNFHSYHANATLQAAIAEGLARRLTHHGAPTQFARGFEFGCGTGHLTRALRARFRIDHLTLNDLVQSAANVAREQAADFLPGDIRHLGWPDAPDLIASASTLQWMADPASLVTRAADHLAPGGWLALSGFGPEQYRELATLGSTAQAPGLCHADTLASALASSTGEYIIHEARGRIQRLWFTSPQEVLRHLRQTGVNGAAREVWTKARLQEFCAGYRHRFEQDGRVPLTYHPTWLIAQKRK</sequence>
<gene>
    <name evidence="2" type="ORF">O2N63_14655</name>
</gene>
<keyword evidence="3" id="KW-1185">Reference proteome</keyword>
<dbReference type="RefSeq" id="WP_271055032.1">
    <property type="nucleotide sequence ID" value="NZ_JAQIIO010000009.1"/>
</dbReference>
<keyword evidence="2" id="KW-0489">Methyltransferase</keyword>
<dbReference type="EMBL" id="JAQIIO010000009">
    <property type="protein sequence ID" value="MDA5095326.1"/>
    <property type="molecule type" value="Genomic_DNA"/>
</dbReference>
<dbReference type="PANTHER" id="PTHR43861:SF1">
    <property type="entry name" value="TRANS-ACONITATE 2-METHYLTRANSFERASE"/>
    <property type="match status" value="1"/>
</dbReference>
<dbReference type="PANTHER" id="PTHR43861">
    <property type="entry name" value="TRANS-ACONITATE 2-METHYLTRANSFERASE-RELATED"/>
    <property type="match status" value="1"/>
</dbReference>
<evidence type="ECO:0000313" key="2">
    <source>
        <dbReference type="EMBL" id="MDA5095326.1"/>
    </source>
</evidence>
<reference evidence="2 3" key="1">
    <citation type="submission" date="2023-01" db="EMBL/GenBank/DDBJ databases">
        <authorList>
            <person name="Yoon J.-W."/>
        </authorList>
    </citation>
    <scope>NUCLEOTIDE SEQUENCE [LARGE SCALE GENOMIC DNA]</scope>
    <source>
        <strain evidence="2 3">KMU-50</strain>
    </source>
</reference>
<comment type="caution">
    <text evidence="2">The sequence shown here is derived from an EMBL/GenBank/DDBJ whole genome shotgun (WGS) entry which is preliminary data.</text>
</comment>
<proteinExistence type="predicted"/>
<dbReference type="InterPro" id="IPR029063">
    <property type="entry name" value="SAM-dependent_MTases_sf"/>
</dbReference>